<reference evidence="2 3" key="1">
    <citation type="submission" date="2018-09" db="EMBL/GenBank/DDBJ databases">
        <title>Optimization and identification of Corynebacterium falsenii FN1-14 from fish paste.</title>
        <authorList>
            <person name="Daroonpunt R."/>
            <person name="Tanasupawat S."/>
        </authorList>
    </citation>
    <scope>NUCLEOTIDE SEQUENCE [LARGE SCALE GENOMIC DNA]</scope>
    <source>
        <strain evidence="2 3">FN1-14</strain>
    </source>
</reference>
<protein>
    <submittedName>
        <fullName evidence="2">Carboxylesterase/lipase family protein</fullName>
    </submittedName>
</protein>
<dbReference type="Pfam" id="PF00135">
    <property type="entry name" value="COesterase"/>
    <property type="match status" value="1"/>
</dbReference>
<dbReference type="OrthoDB" id="3199405at2"/>
<dbReference type="Proteomes" id="UP000285278">
    <property type="component" value="Unassembled WGS sequence"/>
</dbReference>
<dbReference type="InterPro" id="IPR029058">
    <property type="entry name" value="AB_hydrolase_fold"/>
</dbReference>
<dbReference type="InterPro" id="IPR050309">
    <property type="entry name" value="Type-B_Carboxylest/Lipase"/>
</dbReference>
<proteinExistence type="predicted"/>
<dbReference type="InterPro" id="IPR002018">
    <property type="entry name" value="CarbesteraseB"/>
</dbReference>
<dbReference type="Gene3D" id="3.40.50.1820">
    <property type="entry name" value="alpha/beta hydrolase"/>
    <property type="match status" value="1"/>
</dbReference>
<evidence type="ECO:0000313" key="2">
    <source>
        <dbReference type="EMBL" id="RIX34662.1"/>
    </source>
</evidence>
<evidence type="ECO:0000259" key="1">
    <source>
        <dbReference type="Pfam" id="PF00135"/>
    </source>
</evidence>
<evidence type="ECO:0000313" key="3">
    <source>
        <dbReference type="Proteomes" id="UP000285278"/>
    </source>
</evidence>
<sequence length="533" mass="58303">MAHRGKPCPFSLGIMSSASDPTTVRVITEDTTIVGTTDGTTDRFRSVPYATPIVSVADRFAPVTPIAGRGPCMVDATSHPHHPNPHSLSITTPAGASARGGAGLPVVVFVHGGRYEEGDANEAWYRGTSFARSGCVYVSVNYRMGFDGFLPLDDEDQPSGYDPAREPGYFRGAEDIAEALRWVRAHIARFGGDPTNVTAMGQSAGAALVCWLLTSPRTSGLIHRAVVLSCGFPRRGWQERRATAARVLGLRSLAQRVGRAPAAITRADVAGLSHDQVDRAYRRFSRIYPHDCAVGPSPFRADTMATVPMLVGSMRDEFVNMAPAPAFDRLAGSRNRVVSGIGWALAYATARWVELPVAASRKKKQLWKRYVRQAGAPRPMGRAIGDGVIRRWVNEVAEAHARRAQTWMYEFHNDTADRHLVAQHCGDLPLVFDALAVADERVRRFCGPDAQRRLQPLADEFHRIVVDFAHGRRPEWPEFRADDGRRAMMFDMGAVSEDGGSVGDIGSDPLRVVRAIMEPMESIESSAFSVKNE</sequence>
<organism evidence="2 3">
    <name type="scientific">Corynebacterium falsenii</name>
    <dbReference type="NCBI Taxonomy" id="108486"/>
    <lineage>
        <taxon>Bacteria</taxon>
        <taxon>Bacillati</taxon>
        <taxon>Actinomycetota</taxon>
        <taxon>Actinomycetes</taxon>
        <taxon>Mycobacteriales</taxon>
        <taxon>Corynebacteriaceae</taxon>
        <taxon>Corynebacterium</taxon>
    </lineage>
</organism>
<dbReference type="PANTHER" id="PTHR11559">
    <property type="entry name" value="CARBOXYLESTERASE"/>
    <property type="match status" value="1"/>
</dbReference>
<dbReference type="EMBL" id="QXJK01000006">
    <property type="protein sequence ID" value="RIX34662.1"/>
    <property type="molecule type" value="Genomic_DNA"/>
</dbReference>
<dbReference type="AlphaFoldDB" id="A0A418Q6V8"/>
<feature type="domain" description="Carboxylesterase type B" evidence="1">
    <location>
        <begin position="87"/>
        <end position="474"/>
    </location>
</feature>
<dbReference type="STRING" id="1451189.CFAL_03450"/>
<name>A0A418Q6V8_9CORY</name>
<keyword evidence="3" id="KW-1185">Reference proteome</keyword>
<comment type="caution">
    <text evidence="2">The sequence shown here is derived from an EMBL/GenBank/DDBJ whole genome shotgun (WGS) entry which is preliminary data.</text>
</comment>
<gene>
    <name evidence="2" type="ORF">D3M95_07225</name>
</gene>
<dbReference type="SUPFAM" id="SSF53474">
    <property type="entry name" value="alpha/beta-Hydrolases"/>
    <property type="match status" value="1"/>
</dbReference>
<accession>A0A418Q6V8</accession>